<evidence type="ECO:0000313" key="3">
    <source>
        <dbReference type="EMBL" id="MBO8427941.1"/>
    </source>
</evidence>
<name>A0A9D9GWT7_9BACL</name>
<comment type="caution">
    <text evidence="3">The sequence shown here is derived from an EMBL/GenBank/DDBJ whole genome shotgun (WGS) entry which is preliminary data.</text>
</comment>
<gene>
    <name evidence="3" type="ORF">IAC58_05320</name>
</gene>
<reference evidence="3" key="1">
    <citation type="submission" date="2020-10" db="EMBL/GenBank/DDBJ databases">
        <authorList>
            <person name="Gilroy R."/>
        </authorList>
    </citation>
    <scope>NUCLEOTIDE SEQUENCE</scope>
    <source>
        <strain evidence="3">11159</strain>
    </source>
</reference>
<dbReference type="EMBL" id="JADIMY010000108">
    <property type="protein sequence ID" value="MBO8427941.1"/>
    <property type="molecule type" value="Genomic_DNA"/>
</dbReference>
<accession>A0A9D9GWT7</accession>
<evidence type="ECO:0000313" key="4">
    <source>
        <dbReference type="Proteomes" id="UP000823613"/>
    </source>
</evidence>
<feature type="coiled-coil region" evidence="1">
    <location>
        <begin position="309"/>
        <end position="399"/>
    </location>
</feature>
<reference evidence="3" key="2">
    <citation type="journal article" date="2021" name="PeerJ">
        <title>Extensive microbial diversity within the chicken gut microbiome revealed by metagenomics and culture.</title>
        <authorList>
            <person name="Gilroy R."/>
            <person name="Ravi A."/>
            <person name="Getino M."/>
            <person name="Pursley I."/>
            <person name="Horton D.L."/>
            <person name="Alikhan N.F."/>
            <person name="Baker D."/>
            <person name="Gharbi K."/>
            <person name="Hall N."/>
            <person name="Watson M."/>
            <person name="Adriaenssens E.M."/>
            <person name="Foster-Nyarko E."/>
            <person name="Jarju S."/>
            <person name="Secka A."/>
            <person name="Antonio M."/>
            <person name="Oren A."/>
            <person name="Chaudhuri R.R."/>
            <person name="La Ragione R."/>
            <person name="Hildebrand F."/>
            <person name="Pallen M.J."/>
        </authorList>
    </citation>
    <scope>NUCLEOTIDE SEQUENCE</scope>
    <source>
        <strain evidence="3">11159</strain>
    </source>
</reference>
<evidence type="ECO:0000256" key="1">
    <source>
        <dbReference type="SAM" id="Coils"/>
    </source>
</evidence>
<organism evidence="3 4">
    <name type="scientific">Candidatus Onthovivens merdipullorum</name>
    <dbReference type="NCBI Taxonomy" id="2840889"/>
    <lineage>
        <taxon>Bacteria</taxon>
        <taxon>Bacillati</taxon>
        <taxon>Bacillota</taxon>
        <taxon>Bacilli</taxon>
        <taxon>Bacillales</taxon>
        <taxon>Candidatus Onthovivens</taxon>
    </lineage>
</organism>
<dbReference type="AlphaFoldDB" id="A0A9D9GWT7"/>
<feature type="chain" id="PRO_5038650752" evidence="2">
    <location>
        <begin position="23"/>
        <end position="732"/>
    </location>
</feature>
<evidence type="ECO:0000256" key="2">
    <source>
        <dbReference type="SAM" id="SignalP"/>
    </source>
</evidence>
<keyword evidence="2" id="KW-0732">Signal</keyword>
<keyword evidence="1" id="KW-0175">Coiled coil</keyword>
<proteinExistence type="predicted"/>
<protein>
    <submittedName>
        <fullName evidence="3">Uncharacterized protein</fullName>
    </submittedName>
</protein>
<dbReference type="Proteomes" id="UP000823613">
    <property type="component" value="Unassembled WGS sequence"/>
</dbReference>
<dbReference type="PROSITE" id="PS51257">
    <property type="entry name" value="PROKAR_LIPOPROTEIN"/>
    <property type="match status" value="1"/>
</dbReference>
<sequence length="732" mass="85640">MKKFKKILPFSLLALISLTSCGQTIFGDSYLEPVHFTIELANSHIVDNKLTASYTDRWFFGQIETNKLKDISYSKDALRLTDKFEDYGETISWDTDFPENVPLTAGDDYFLIRDMDYESYNYFKIELQDMTDIQLDYVGGFISVFDDTYMNEDDGGYAKFYQNYTNRSDGLKMRIYFYPKTDEEVKIKNYYHYIINDFYDYILENLTTYLGYYYTTNGGFYGEILHNASTLNSHLNQLNNLKNDLINDFDYDLAEIVKLEGTMSTSDLRNRISNDEDKIIDKFTELIFEAWNNAVLYWKNKYYQTVAEINEARQDIRDNENKISSLNREYDRNIEEINSLRERNEELEDLIEDASDDEANYRLIANSYYATYSSNASKAESLEREVSSLELANRLINTQIEGLETLLDNPDLTEEERDAINKQIIALSGEYSINIGKINSLNSEIRQANSLANSAYSNYTYYNNLADSASDRHDQYVEERRDNNSEISSLTSRNNSIKNSLIPACEREINRLENLIENTLIPRRDDEKDRWDHWEGELASYTLSTNPVINKFDTSRRNYYESLIERGYLLKAQDLYYNDDNYIKSHGLDQPDIWCFGETSYYFSSTVIKQNDYSSSRHSRADVKSAFVLPFSVVNNSSMNQVDKDSLNTAFENFGTSFTFPEELDNSYCLIKMIYPEYFDETGKWFDDLKISLGNIHFVPSNKTFEEEKNNGVYESWELEMMSNKKSDYSEE</sequence>
<feature type="signal peptide" evidence="2">
    <location>
        <begin position="1"/>
        <end position="22"/>
    </location>
</feature>